<evidence type="ECO:0000313" key="4">
    <source>
        <dbReference type="Proteomes" id="UP001432027"/>
    </source>
</evidence>
<keyword evidence="1" id="KW-0472">Membrane</keyword>
<proteinExistence type="predicted"/>
<sequence>GSYRYLLAFFALCDISTTLGHATLQPNVHMTSSGFYFFPTMAGNMIFGCEYYYDFQKHICNDNHSVPFDTVFCLMFIATYYQTFFILAYHFVYRYKTVTRGIGSSFTDDWKRRHWILLGIFFYVLYIGGFVVIVAIGMAPSEETR</sequence>
<keyword evidence="4" id="KW-1185">Reference proteome</keyword>
<dbReference type="InterPro" id="IPR019428">
    <property type="entry name" value="7TM_GPCR_serpentine_rcpt_Str"/>
</dbReference>
<evidence type="ECO:0008006" key="5">
    <source>
        <dbReference type="Google" id="ProtNLM"/>
    </source>
</evidence>
<comment type="caution">
    <text evidence="3">The sequence shown here is derived from an EMBL/GenBank/DDBJ whole genome shotgun (WGS) entry which is preliminary data.</text>
</comment>
<keyword evidence="1" id="KW-0812">Transmembrane</keyword>
<feature type="non-terminal residue" evidence="3">
    <location>
        <position position="145"/>
    </location>
</feature>
<feature type="non-terminal residue" evidence="3">
    <location>
        <position position="1"/>
    </location>
</feature>
<feature type="transmembrane region" description="Helical" evidence="1">
    <location>
        <begin position="115"/>
        <end position="139"/>
    </location>
</feature>
<evidence type="ECO:0000256" key="2">
    <source>
        <dbReference type="SAM" id="SignalP"/>
    </source>
</evidence>
<keyword evidence="2" id="KW-0732">Signal</keyword>
<reference evidence="3" key="1">
    <citation type="submission" date="2023-10" db="EMBL/GenBank/DDBJ databases">
        <title>Genome assembly of Pristionchus species.</title>
        <authorList>
            <person name="Yoshida K."/>
            <person name="Sommer R.J."/>
        </authorList>
    </citation>
    <scope>NUCLEOTIDE SEQUENCE</scope>
    <source>
        <strain evidence="3">RS0144</strain>
    </source>
</reference>
<dbReference type="AlphaFoldDB" id="A0AAV5THY3"/>
<protein>
    <recommendedName>
        <fullName evidence="5">G protein-coupled receptor</fullName>
    </recommendedName>
</protein>
<evidence type="ECO:0000256" key="1">
    <source>
        <dbReference type="SAM" id="Phobius"/>
    </source>
</evidence>
<feature type="transmembrane region" description="Helical" evidence="1">
    <location>
        <begin position="74"/>
        <end position="95"/>
    </location>
</feature>
<name>A0AAV5THY3_9BILA</name>
<dbReference type="EMBL" id="BTSX01000004">
    <property type="protein sequence ID" value="GMS93834.1"/>
    <property type="molecule type" value="Genomic_DNA"/>
</dbReference>
<accession>A0AAV5THY3</accession>
<dbReference type="PANTHER" id="PTHR22943">
    <property type="entry name" value="7-TRANSMEMBRANE DOMAIN RECEPTOR C.ELEGANS"/>
    <property type="match status" value="1"/>
</dbReference>
<organism evidence="3 4">
    <name type="scientific">Pristionchus entomophagus</name>
    <dbReference type="NCBI Taxonomy" id="358040"/>
    <lineage>
        <taxon>Eukaryota</taxon>
        <taxon>Metazoa</taxon>
        <taxon>Ecdysozoa</taxon>
        <taxon>Nematoda</taxon>
        <taxon>Chromadorea</taxon>
        <taxon>Rhabditida</taxon>
        <taxon>Rhabditina</taxon>
        <taxon>Diplogasteromorpha</taxon>
        <taxon>Diplogasteroidea</taxon>
        <taxon>Neodiplogasteridae</taxon>
        <taxon>Pristionchus</taxon>
    </lineage>
</organism>
<dbReference type="Pfam" id="PF10326">
    <property type="entry name" value="7TM_GPCR_Str"/>
    <property type="match status" value="1"/>
</dbReference>
<dbReference type="PANTHER" id="PTHR22943:SF248">
    <property type="entry name" value="SEVEN TM RECEPTOR"/>
    <property type="match status" value="1"/>
</dbReference>
<feature type="chain" id="PRO_5043574050" description="G protein-coupled receptor" evidence="2">
    <location>
        <begin position="21"/>
        <end position="145"/>
    </location>
</feature>
<keyword evidence="1" id="KW-1133">Transmembrane helix</keyword>
<feature type="signal peptide" evidence="2">
    <location>
        <begin position="1"/>
        <end position="20"/>
    </location>
</feature>
<dbReference type="Proteomes" id="UP001432027">
    <property type="component" value="Unassembled WGS sequence"/>
</dbReference>
<evidence type="ECO:0000313" key="3">
    <source>
        <dbReference type="EMBL" id="GMS93834.1"/>
    </source>
</evidence>
<gene>
    <name evidence="3" type="ORF">PENTCL1PPCAC_16009</name>
</gene>